<accession>A0ACB5RIB6</accession>
<keyword evidence="2" id="KW-1185">Reference proteome</keyword>
<evidence type="ECO:0000313" key="2">
    <source>
        <dbReference type="Proteomes" id="UP001058074"/>
    </source>
</evidence>
<comment type="caution">
    <text evidence="1">The sequence shown here is derived from an EMBL/GenBank/DDBJ whole genome shotgun (WGS) entry which is preliminary data.</text>
</comment>
<protein>
    <submittedName>
        <fullName evidence="1">Membrane protein</fullName>
    </submittedName>
</protein>
<organism evidence="1 2">
    <name type="scientific">Inconstantimicrobium mannanitabidum</name>
    <dbReference type="NCBI Taxonomy" id="1604901"/>
    <lineage>
        <taxon>Bacteria</taxon>
        <taxon>Bacillati</taxon>
        <taxon>Bacillota</taxon>
        <taxon>Clostridia</taxon>
        <taxon>Eubacteriales</taxon>
        <taxon>Clostridiaceae</taxon>
        <taxon>Inconstantimicrobium</taxon>
    </lineage>
</organism>
<gene>
    <name evidence="1" type="ORF">rsdtw13_41240</name>
</gene>
<proteinExistence type="predicted"/>
<reference evidence="1" key="1">
    <citation type="journal article" date="2025" name="Int. J. Syst. Evol. Microbiol.">
        <title>Inconstantimicrobium mannanitabidum sp. nov., a novel member of the family Clostridiaceae isolated from anoxic soil under the treatment of reductive soil disinfestation.</title>
        <authorList>
            <person name="Ueki A."/>
            <person name="Tonouchi A."/>
            <person name="Honma S."/>
            <person name="Kaku N."/>
            <person name="Ueki K."/>
        </authorList>
    </citation>
    <scope>NUCLEOTIDE SEQUENCE</scope>
    <source>
        <strain evidence="1">TW13</strain>
    </source>
</reference>
<evidence type="ECO:0000313" key="1">
    <source>
        <dbReference type="EMBL" id="GKX68866.1"/>
    </source>
</evidence>
<sequence>MHYLKSKKDVFIDILMIILGTFIASIGVNSFLSHAKLLSGGATGVALILQYKIGFKAGFTVFLINLPLFIVSYLKLNKKFTLYSAIGMVALSLSLLITEPFSHVININDNLLYCIYGGVACGLGYGLVFSRNGSTGGTDIITMLIRKKYSNFNIGKLGFILNLIIVAVGAVLFGLPRALYTLISMFVQSAVIDRVIKGLSNKNLLFIITEKEGEVIDYVINHLHRGITSLAAEGEYTHCQKKMLYCILTPRQMIELKRTIYLIDPKAFVTVVDVSEVRGKGFKNL</sequence>
<dbReference type="EMBL" id="BROD01000001">
    <property type="protein sequence ID" value="GKX68866.1"/>
    <property type="molecule type" value="Genomic_DNA"/>
</dbReference>
<name>A0ACB5RIB6_9CLOT</name>
<dbReference type="Proteomes" id="UP001058074">
    <property type="component" value="Unassembled WGS sequence"/>
</dbReference>